<accession>A0AA35RXW0</accession>
<evidence type="ECO:0000256" key="6">
    <source>
        <dbReference type="ARBA" id="ARBA00023242"/>
    </source>
</evidence>
<feature type="domain" description="LIM zinc-binding" evidence="8">
    <location>
        <begin position="113"/>
        <end position="173"/>
    </location>
</feature>
<keyword evidence="4 7" id="KW-0862">Zinc</keyword>
<protein>
    <submittedName>
        <fullName evidence="9">Cysteine and glycine-rich protein 2</fullName>
    </submittedName>
</protein>
<evidence type="ECO:0000256" key="1">
    <source>
        <dbReference type="ARBA" id="ARBA00004123"/>
    </source>
</evidence>
<dbReference type="GO" id="GO:0046872">
    <property type="term" value="F:metal ion binding"/>
    <property type="evidence" value="ECO:0007669"/>
    <property type="project" value="UniProtKB-KW"/>
</dbReference>
<dbReference type="PANTHER" id="PTHR24215">
    <property type="entry name" value="RHO-GTPASE-ACTIVATING PROTEIN LRG1"/>
    <property type="match status" value="1"/>
</dbReference>
<dbReference type="GO" id="GO:0042805">
    <property type="term" value="F:actinin binding"/>
    <property type="evidence" value="ECO:0007669"/>
    <property type="project" value="TreeGrafter"/>
</dbReference>
<evidence type="ECO:0000256" key="5">
    <source>
        <dbReference type="ARBA" id="ARBA00023038"/>
    </source>
</evidence>
<proteinExistence type="predicted"/>
<gene>
    <name evidence="9" type="ORF">GBAR_LOCUS11858</name>
</gene>
<dbReference type="Pfam" id="PF00412">
    <property type="entry name" value="LIM"/>
    <property type="match status" value="2"/>
</dbReference>
<dbReference type="CDD" id="cd09326">
    <property type="entry name" value="LIM_CRP_like"/>
    <property type="match status" value="1"/>
</dbReference>
<keyword evidence="10" id="KW-1185">Reference proteome</keyword>
<dbReference type="PROSITE" id="PS00478">
    <property type="entry name" value="LIM_DOMAIN_1"/>
    <property type="match status" value="2"/>
</dbReference>
<evidence type="ECO:0000256" key="3">
    <source>
        <dbReference type="ARBA" id="ARBA00022737"/>
    </source>
</evidence>
<organism evidence="9 10">
    <name type="scientific">Geodia barretti</name>
    <name type="common">Barrett's horny sponge</name>
    <dbReference type="NCBI Taxonomy" id="519541"/>
    <lineage>
        <taxon>Eukaryota</taxon>
        <taxon>Metazoa</taxon>
        <taxon>Porifera</taxon>
        <taxon>Demospongiae</taxon>
        <taxon>Heteroscleromorpha</taxon>
        <taxon>Tetractinellida</taxon>
        <taxon>Astrophorina</taxon>
        <taxon>Geodiidae</taxon>
        <taxon>Geodia</taxon>
    </lineage>
</organism>
<dbReference type="GO" id="GO:0030036">
    <property type="term" value="P:actin cytoskeleton organization"/>
    <property type="evidence" value="ECO:0007669"/>
    <property type="project" value="TreeGrafter"/>
</dbReference>
<dbReference type="GO" id="GO:0005737">
    <property type="term" value="C:cytoplasm"/>
    <property type="evidence" value="ECO:0007669"/>
    <property type="project" value="TreeGrafter"/>
</dbReference>
<keyword evidence="6" id="KW-0539">Nucleus</keyword>
<dbReference type="InterPro" id="IPR001781">
    <property type="entry name" value="Znf_LIM"/>
</dbReference>
<keyword evidence="2 7" id="KW-0479">Metal-binding</keyword>
<evidence type="ECO:0000256" key="4">
    <source>
        <dbReference type="ARBA" id="ARBA00022833"/>
    </source>
</evidence>
<feature type="domain" description="LIM zinc-binding" evidence="8">
    <location>
        <begin position="7"/>
        <end position="67"/>
    </location>
</feature>
<dbReference type="SMART" id="SM00132">
    <property type="entry name" value="LIM"/>
    <property type="match status" value="2"/>
</dbReference>
<evidence type="ECO:0000313" key="9">
    <source>
        <dbReference type="EMBL" id="CAI8019785.1"/>
    </source>
</evidence>
<name>A0AA35RXW0_GEOBA</name>
<dbReference type="GO" id="GO:0005634">
    <property type="term" value="C:nucleus"/>
    <property type="evidence" value="ECO:0007669"/>
    <property type="project" value="UniProtKB-SubCell"/>
</dbReference>
<dbReference type="GO" id="GO:0008307">
    <property type="term" value="F:structural constituent of muscle"/>
    <property type="evidence" value="ECO:0007669"/>
    <property type="project" value="TreeGrafter"/>
</dbReference>
<dbReference type="EMBL" id="CASHTH010001776">
    <property type="protein sequence ID" value="CAI8019785.1"/>
    <property type="molecule type" value="Genomic_DNA"/>
</dbReference>
<evidence type="ECO:0000256" key="7">
    <source>
        <dbReference type="PROSITE-ProRule" id="PRU00125"/>
    </source>
</evidence>
<reference evidence="9" key="1">
    <citation type="submission" date="2023-03" db="EMBL/GenBank/DDBJ databases">
        <authorList>
            <person name="Steffen K."/>
            <person name="Cardenas P."/>
        </authorList>
    </citation>
    <scope>NUCLEOTIDE SEQUENCE</scope>
</reference>
<evidence type="ECO:0000256" key="2">
    <source>
        <dbReference type="ARBA" id="ARBA00022723"/>
    </source>
</evidence>
<dbReference type="Proteomes" id="UP001174909">
    <property type="component" value="Unassembled WGS sequence"/>
</dbReference>
<evidence type="ECO:0000313" key="10">
    <source>
        <dbReference type="Proteomes" id="UP001174909"/>
    </source>
</evidence>
<dbReference type="PROSITE" id="PS50023">
    <property type="entry name" value="LIM_DOMAIN_2"/>
    <property type="match status" value="2"/>
</dbReference>
<evidence type="ECO:0000259" key="8">
    <source>
        <dbReference type="PROSITE" id="PS50023"/>
    </source>
</evidence>
<keyword evidence="5 7" id="KW-0440">LIM domain</keyword>
<dbReference type="FunFam" id="2.10.110.10:FF:000001">
    <property type="entry name" value="Cysteine and glycine-rich protein 1"/>
    <property type="match status" value="2"/>
</dbReference>
<comment type="caution">
    <text evidence="9">The sequence shown here is derived from an EMBL/GenBank/DDBJ whole genome shotgun (WGS) entry which is preliminary data.</text>
</comment>
<dbReference type="SUPFAM" id="SSF57716">
    <property type="entry name" value="Glucocorticoid receptor-like (DNA-binding domain)"/>
    <property type="match status" value="4"/>
</dbReference>
<dbReference type="Gene3D" id="2.10.110.10">
    <property type="entry name" value="Cysteine Rich Protein"/>
    <property type="match status" value="2"/>
</dbReference>
<sequence length="188" mass="19177">MPLGGGNKCPKCGKTVYMAEEVLAAGQKWHKMCCKCGECSKLLDSTTLRDHDGHLYCPTCYNRKCGIKGYGYGSGAGTLATDGGSSGTGGGTSYGKTGGAGGGGGGGKFGSSERCPKCGGAVFMAEKIVGAGSSWHIRCFNCSICNKKLDSTTVCDKEGQIYCKSCYGKEFGPKGVGFGMGAGTLTTT</sequence>
<keyword evidence="3" id="KW-0677">Repeat</keyword>
<dbReference type="PANTHER" id="PTHR24215:SF35">
    <property type="entry name" value="MUSCLE LIM PROTEIN MLP84B"/>
    <property type="match status" value="1"/>
</dbReference>
<comment type="subcellular location">
    <subcellularLocation>
        <location evidence="1">Nucleus</location>
    </subcellularLocation>
</comment>
<dbReference type="AlphaFoldDB" id="A0AA35RXW0"/>